<dbReference type="PANTHER" id="PTHR46085">
    <property type="entry name" value="ARFGAP/RECO-RELATED"/>
    <property type="match status" value="1"/>
</dbReference>
<sequence>MANRMKEDEKNERIIRGLLRLPENRRCINCNSLVVTLLRVLPACLADFTLACGKKCCAVSRNVVSCQSVGTGPQYVCTNFWTFVCTTCSGIHREFTHRVKSISMAKFTSQEVNSLQGGGNERAKEVYFKEWDPQRHSVPDCSNVERLRDFIKHVYVDRRFTGERSIDKPPRVNMGDREDSYENRRVDTYRNGSRSPPFEDTYDRRYTERSSPGGRNDEKNSRYNYDERRSPGYGDHRRTPVRFEVVDDRFRDDRSGNGRKSEDKRFSDGESKLGARSPNRQKDLGISSPPVVRPVREILGENVPPLRIGEPPKANGGRLTNGSAQTQRTASSSSLGSIDGNSVELQKENPGSLIDFDADLEPPYAAAAPQTQQETPPMGQSVTHSTSSSIDGSNWASFDFASQEKVSQAPSNMNTLESVLSLFSAPAAVPVCNVSAIPNIGGALATAPVGNTSAIPNRGPATAPVGNMSVLPISGGAPAALVGHVSMLPVNGGSPATAPVSNMSTLSFSGGAPAAAPGGVTSMFPISSGDSFVKATVLGQWPSVQQHQPSLFPVTDNRSTTQQFTPAVGGASNNQPWSSSLAPNAQGPFITPTVQSSQAVSKLTQGNSSEVESQPFRVEEKSSGRKEIAEDLFTAIYPSAPVPVPGWQTGPSRGMGYSMQYPTTAHMPNFSHSSTSTNPFDLNNEPTTVYAPTFPSMVSLQGALPNMSAPSSLLCTSSLGTHSPQWMQPQSPSYASAMPPQTPSYPSAMPPSAYMGQQVPSNMPPYGHQGVGGFGSDGAGFLNTNQQLAGRYSAPTTLNSFSSVGGNPFE</sequence>
<dbReference type="InterPro" id="IPR001164">
    <property type="entry name" value="ArfGAP_dom"/>
</dbReference>
<feature type="compositionally biased region" description="Basic and acidic residues" evidence="2">
    <location>
        <begin position="215"/>
        <end position="238"/>
    </location>
</feature>
<dbReference type="Proteomes" id="UP000655225">
    <property type="component" value="Unassembled WGS sequence"/>
</dbReference>
<feature type="region of interest" description="Disordered" evidence="2">
    <location>
        <begin position="724"/>
        <end position="746"/>
    </location>
</feature>
<feature type="compositionally biased region" description="Basic and acidic residues" evidence="2">
    <location>
        <begin position="164"/>
        <end position="188"/>
    </location>
</feature>
<gene>
    <name evidence="4" type="ORF">HHK36_014063</name>
</gene>
<evidence type="ECO:0000259" key="3">
    <source>
        <dbReference type="PROSITE" id="PS50115"/>
    </source>
</evidence>
<evidence type="ECO:0000256" key="1">
    <source>
        <dbReference type="PROSITE-ProRule" id="PRU00288"/>
    </source>
</evidence>
<dbReference type="SMART" id="SM00105">
    <property type="entry name" value="ArfGap"/>
    <property type="match status" value="1"/>
</dbReference>
<dbReference type="CDD" id="cd08838">
    <property type="entry name" value="ArfGap_AGFG"/>
    <property type="match status" value="1"/>
</dbReference>
<accession>A0A834Z971</accession>
<feature type="domain" description="Arf-GAP" evidence="3">
    <location>
        <begin position="12"/>
        <end position="168"/>
    </location>
</feature>
<feature type="region of interest" description="Disordered" evidence="2">
    <location>
        <begin position="164"/>
        <end position="345"/>
    </location>
</feature>
<feature type="compositionally biased region" description="Low complexity" evidence="2">
    <location>
        <begin position="367"/>
        <end position="377"/>
    </location>
</feature>
<feature type="compositionally biased region" description="Polar residues" evidence="2">
    <location>
        <begin position="602"/>
        <end position="612"/>
    </location>
</feature>
<dbReference type="GO" id="GO:0005096">
    <property type="term" value="F:GTPase activator activity"/>
    <property type="evidence" value="ECO:0007669"/>
    <property type="project" value="InterPro"/>
</dbReference>
<dbReference type="PROSITE" id="PS50115">
    <property type="entry name" value="ARFGAP"/>
    <property type="match status" value="1"/>
</dbReference>
<dbReference type="OrthoDB" id="6036at2759"/>
<dbReference type="InterPro" id="IPR037278">
    <property type="entry name" value="ARFGAP/RecO"/>
</dbReference>
<feature type="compositionally biased region" description="Low complexity" evidence="2">
    <location>
        <begin position="323"/>
        <end position="342"/>
    </location>
</feature>
<evidence type="ECO:0000256" key="2">
    <source>
        <dbReference type="SAM" id="MobiDB-lite"/>
    </source>
</evidence>
<dbReference type="Gene3D" id="1.10.220.150">
    <property type="entry name" value="Arf GTPase activating protein"/>
    <property type="match status" value="1"/>
</dbReference>
<protein>
    <recommendedName>
        <fullName evidence="3">Arf-GAP domain-containing protein</fullName>
    </recommendedName>
</protein>
<feature type="region of interest" description="Disordered" evidence="2">
    <location>
        <begin position="602"/>
        <end position="623"/>
    </location>
</feature>
<dbReference type="GO" id="GO:0008270">
    <property type="term" value="F:zinc ion binding"/>
    <property type="evidence" value="ECO:0007669"/>
    <property type="project" value="UniProtKB-KW"/>
</dbReference>
<feature type="compositionally biased region" description="Polar residues" evidence="2">
    <location>
        <begin position="378"/>
        <end position="390"/>
    </location>
</feature>
<feature type="compositionally biased region" description="Basic and acidic residues" evidence="2">
    <location>
        <begin position="244"/>
        <end position="273"/>
    </location>
</feature>
<keyword evidence="1" id="KW-0479">Metal-binding</keyword>
<dbReference type="PANTHER" id="PTHR46085:SF3">
    <property type="entry name" value="ARF GTPASE ACTIVATING PROTEIN"/>
    <property type="match status" value="1"/>
</dbReference>
<keyword evidence="5" id="KW-1185">Reference proteome</keyword>
<dbReference type="AlphaFoldDB" id="A0A834Z971"/>
<feature type="region of interest" description="Disordered" evidence="2">
    <location>
        <begin position="367"/>
        <end position="390"/>
    </location>
</feature>
<dbReference type="EMBL" id="JABCRI010000009">
    <property type="protein sequence ID" value="KAF8400763.1"/>
    <property type="molecule type" value="Genomic_DNA"/>
</dbReference>
<dbReference type="SUPFAM" id="SSF57863">
    <property type="entry name" value="ArfGap/RecO-like zinc finger"/>
    <property type="match status" value="1"/>
</dbReference>
<feature type="compositionally biased region" description="Polar residues" evidence="2">
    <location>
        <begin position="724"/>
        <end position="734"/>
    </location>
</feature>
<keyword evidence="1" id="KW-0863">Zinc-finger</keyword>
<reference evidence="4 5" key="1">
    <citation type="submission" date="2020-04" db="EMBL/GenBank/DDBJ databases">
        <title>Plant Genome Project.</title>
        <authorList>
            <person name="Zhang R.-G."/>
        </authorList>
    </citation>
    <scope>NUCLEOTIDE SEQUENCE [LARGE SCALE GENOMIC DNA]</scope>
    <source>
        <strain evidence="4">YNK0</strain>
        <tissue evidence="4">Leaf</tissue>
    </source>
</reference>
<dbReference type="OMA" id="GYEHNDY"/>
<comment type="caution">
    <text evidence="4">The sequence shown here is derived from an EMBL/GenBank/DDBJ whole genome shotgun (WGS) entry which is preliminary data.</text>
</comment>
<dbReference type="Pfam" id="PF01412">
    <property type="entry name" value="ArfGap"/>
    <property type="match status" value="1"/>
</dbReference>
<proteinExistence type="predicted"/>
<evidence type="ECO:0000313" key="4">
    <source>
        <dbReference type="EMBL" id="KAF8400763.1"/>
    </source>
</evidence>
<dbReference type="InterPro" id="IPR038508">
    <property type="entry name" value="ArfGAP_dom_sf"/>
</dbReference>
<organism evidence="4 5">
    <name type="scientific">Tetracentron sinense</name>
    <name type="common">Spur-leaf</name>
    <dbReference type="NCBI Taxonomy" id="13715"/>
    <lineage>
        <taxon>Eukaryota</taxon>
        <taxon>Viridiplantae</taxon>
        <taxon>Streptophyta</taxon>
        <taxon>Embryophyta</taxon>
        <taxon>Tracheophyta</taxon>
        <taxon>Spermatophyta</taxon>
        <taxon>Magnoliopsida</taxon>
        <taxon>Trochodendrales</taxon>
        <taxon>Trochodendraceae</taxon>
        <taxon>Tetracentron</taxon>
    </lineage>
</organism>
<keyword evidence="1" id="KW-0862">Zinc</keyword>
<name>A0A834Z971_TETSI</name>
<evidence type="ECO:0000313" key="5">
    <source>
        <dbReference type="Proteomes" id="UP000655225"/>
    </source>
</evidence>
<dbReference type="InterPro" id="IPR044820">
    <property type="entry name" value="AGD14-like"/>
</dbReference>